<dbReference type="FunFam" id="3.40.50.300:FF:000991">
    <property type="entry name" value="Dephospho-CoA kinase"/>
    <property type="match status" value="1"/>
</dbReference>
<keyword evidence="11" id="KW-1185">Reference proteome</keyword>
<evidence type="ECO:0000256" key="3">
    <source>
        <dbReference type="ARBA" id="ARBA00022679"/>
    </source>
</evidence>
<dbReference type="RefSeq" id="WP_072934583.1">
    <property type="nucleotide sequence ID" value="NZ_FQUG01000002.1"/>
</dbReference>
<keyword evidence="2 8" id="KW-0963">Cytoplasm</keyword>
<dbReference type="GO" id="GO:0015937">
    <property type="term" value="P:coenzyme A biosynthetic process"/>
    <property type="evidence" value="ECO:0007669"/>
    <property type="project" value="UniProtKB-UniRule"/>
</dbReference>
<evidence type="ECO:0000256" key="2">
    <source>
        <dbReference type="ARBA" id="ARBA00022490"/>
    </source>
</evidence>
<dbReference type="InterPro" id="IPR027417">
    <property type="entry name" value="P-loop_NTPase"/>
</dbReference>
<dbReference type="Pfam" id="PF01121">
    <property type="entry name" value="CoaE"/>
    <property type="match status" value="1"/>
</dbReference>
<keyword evidence="4 8" id="KW-0547">Nucleotide-binding</keyword>
<comment type="similarity">
    <text evidence="1 8">Belongs to the CoaE family.</text>
</comment>
<evidence type="ECO:0000256" key="9">
    <source>
        <dbReference type="NCBIfam" id="TIGR00152"/>
    </source>
</evidence>
<dbReference type="InterPro" id="IPR001977">
    <property type="entry name" value="Depp_CoAkinase"/>
</dbReference>
<evidence type="ECO:0000256" key="8">
    <source>
        <dbReference type="HAMAP-Rule" id="MF_00376"/>
    </source>
</evidence>
<evidence type="ECO:0000256" key="7">
    <source>
        <dbReference type="ARBA" id="ARBA00022993"/>
    </source>
</evidence>
<comment type="catalytic activity">
    <reaction evidence="8">
        <text>3'-dephospho-CoA + ATP = ADP + CoA + H(+)</text>
        <dbReference type="Rhea" id="RHEA:18245"/>
        <dbReference type="ChEBI" id="CHEBI:15378"/>
        <dbReference type="ChEBI" id="CHEBI:30616"/>
        <dbReference type="ChEBI" id="CHEBI:57287"/>
        <dbReference type="ChEBI" id="CHEBI:57328"/>
        <dbReference type="ChEBI" id="CHEBI:456216"/>
        <dbReference type="EC" id="2.7.1.24"/>
    </reaction>
</comment>
<sequence length="200" mass="22420">MRIIGLTGGIASGKSTVSKRLHELYGAAHIDADEAAYRIAEPGAPLWRLFVERYGKEKALKEDGTLDRASIGKIIFANPDERAWLDSVSHPLVKEELLGKLEDCRRLGAEAAVLDVPLLYEVGWENMADSVWVVYVSPETQLKRLMERNNLTEELALDRISSQMPLAEKKARADVVIDNNGDLESTNRQIDKAWNEEFSK</sequence>
<evidence type="ECO:0000313" key="11">
    <source>
        <dbReference type="Proteomes" id="UP000184404"/>
    </source>
</evidence>
<dbReference type="AlphaFoldDB" id="A0A1M4TIX8"/>
<dbReference type="NCBIfam" id="TIGR00152">
    <property type="entry name" value="dephospho-CoA kinase"/>
    <property type="match status" value="1"/>
</dbReference>
<dbReference type="PANTHER" id="PTHR10695">
    <property type="entry name" value="DEPHOSPHO-COA KINASE-RELATED"/>
    <property type="match status" value="1"/>
</dbReference>
<dbReference type="GO" id="GO:0005524">
    <property type="term" value="F:ATP binding"/>
    <property type="evidence" value="ECO:0007669"/>
    <property type="project" value="UniProtKB-UniRule"/>
</dbReference>
<comment type="function">
    <text evidence="8">Catalyzes the phosphorylation of the 3'-hydroxyl group of dephosphocoenzyme A to form coenzyme A.</text>
</comment>
<comment type="pathway">
    <text evidence="8">Cofactor biosynthesis; coenzyme A biosynthesis; CoA from (R)-pantothenate: step 5/5.</text>
</comment>
<dbReference type="GO" id="GO:0004140">
    <property type="term" value="F:dephospho-CoA kinase activity"/>
    <property type="evidence" value="ECO:0007669"/>
    <property type="project" value="UniProtKB-UniRule"/>
</dbReference>
<dbReference type="PROSITE" id="PS51219">
    <property type="entry name" value="DPCK"/>
    <property type="match status" value="1"/>
</dbReference>
<evidence type="ECO:0000256" key="1">
    <source>
        <dbReference type="ARBA" id="ARBA00009018"/>
    </source>
</evidence>
<dbReference type="STRING" id="1123243.SAMN02745190_00495"/>
<evidence type="ECO:0000313" key="10">
    <source>
        <dbReference type="EMBL" id="SHE44365.1"/>
    </source>
</evidence>
<accession>A0A1M4TIX8</accession>
<keyword evidence="6 8" id="KW-0067">ATP-binding</keyword>
<gene>
    <name evidence="8" type="primary">coaE</name>
    <name evidence="10" type="ORF">SAMN02745190_00495</name>
</gene>
<dbReference type="EMBL" id="FQUG01000002">
    <property type="protein sequence ID" value="SHE44365.1"/>
    <property type="molecule type" value="Genomic_DNA"/>
</dbReference>
<keyword evidence="5 8" id="KW-0418">Kinase</keyword>
<keyword evidence="7 8" id="KW-0173">Coenzyme A biosynthesis</keyword>
<dbReference type="UniPathway" id="UPA00241">
    <property type="reaction ID" value="UER00356"/>
</dbReference>
<reference evidence="10 11" key="1">
    <citation type="submission" date="2016-11" db="EMBL/GenBank/DDBJ databases">
        <authorList>
            <person name="Jaros S."/>
            <person name="Januszkiewicz K."/>
            <person name="Wedrychowicz H."/>
        </authorList>
    </citation>
    <scope>NUCLEOTIDE SEQUENCE [LARGE SCALE GENOMIC DNA]</scope>
    <source>
        <strain evidence="10 11">DSM 10502</strain>
    </source>
</reference>
<dbReference type="OrthoDB" id="9812943at2"/>
<dbReference type="GO" id="GO:0005737">
    <property type="term" value="C:cytoplasm"/>
    <property type="evidence" value="ECO:0007669"/>
    <property type="project" value="UniProtKB-SubCell"/>
</dbReference>
<comment type="subcellular location">
    <subcellularLocation>
        <location evidence="8">Cytoplasm</location>
    </subcellularLocation>
</comment>
<dbReference type="PANTHER" id="PTHR10695:SF46">
    <property type="entry name" value="BIFUNCTIONAL COENZYME A SYNTHASE-RELATED"/>
    <property type="match status" value="1"/>
</dbReference>
<keyword evidence="3 8" id="KW-0808">Transferase</keyword>
<evidence type="ECO:0000256" key="6">
    <source>
        <dbReference type="ARBA" id="ARBA00022840"/>
    </source>
</evidence>
<feature type="binding site" evidence="8">
    <location>
        <begin position="11"/>
        <end position="16"/>
    </location>
    <ligand>
        <name>ATP</name>
        <dbReference type="ChEBI" id="CHEBI:30616"/>
    </ligand>
</feature>
<evidence type="ECO:0000256" key="4">
    <source>
        <dbReference type="ARBA" id="ARBA00022741"/>
    </source>
</evidence>
<dbReference type="Gene3D" id="3.40.50.300">
    <property type="entry name" value="P-loop containing nucleotide triphosphate hydrolases"/>
    <property type="match status" value="1"/>
</dbReference>
<dbReference type="EC" id="2.7.1.24" evidence="8 9"/>
<protein>
    <recommendedName>
        <fullName evidence="8 9">Dephospho-CoA kinase</fullName>
        <ecNumber evidence="8 9">2.7.1.24</ecNumber>
    </recommendedName>
    <alternativeName>
        <fullName evidence="8">Dephosphocoenzyme A kinase</fullName>
    </alternativeName>
</protein>
<dbReference type="HAMAP" id="MF_00376">
    <property type="entry name" value="Dephospho_CoA_kinase"/>
    <property type="match status" value="1"/>
</dbReference>
<proteinExistence type="inferred from homology"/>
<dbReference type="CDD" id="cd02022">
    <property type="entry name" value="DPCK"/>
    <property type="match status" value="1"/>
</dbReference>
<dbReference type="SUPFAM" id="SSF52540">
    <property type="entry name" value="P-loop containing nucleoside triphosphate hydrolases"/>
    <property type="match status" value="1"/>
</dbReference>
<organism evidence="10 11">
    <name type="scientific">Schwartzia succinivorans DSM 10502</name>
    <dbReference type="NCBI Taxonomy" id="1123243"/>
    <lineage>
        <taxon>Bacteria</taxon>
        <taxon>Bacillati</taxon>
        <taxon>Bacillota</taxon>
        <taxon>Negativicutes</taxon>
        <taxon>Selenomonadales</taxon>
        <taxon>Selenomonadaceae</taxon>
        <taxon>Schwartzia</taxon>
    </lineage>
</organism>
<evidence type="ECO:0000256" key="5">
    <source>
        <dbReference type="ARBA" id="ARBA00022777"/>
    </source>
</evidence>
<dbReference type="Proteomes" id="UP000184404">
    <property type="component" value="Unassembled WGS sequence"/>
</dbReference>
<name>A0A1M4TIX8_9FIRM</name>